<evidence type="ECO:0000313" key="2">
    <source>
        <dbReference type="Proteomes" id="UP000306102"/>
    </source>
</evidence>
<dbReference type="Gene3D" id="3.40.50.2000">
    <property type="entry name" value="Glycogen Phosphorylase B"/>
    <property type="match status" value="1"/>
</dbReference>
<dbReference type="Proteomes" id="UP000306102">
    <property type="component" value="Unassembled WGS sequence"/>
</dbReference>
<dbReference type="PANTHER" id="PTHR48044">
    <property type="entry name" value="GLYCOSYLTRANSFERASE"/>
    <property type="match status" value="1"/>
</dbReference>
<dbReference type="GO" id="GO:1901135">
    <property type="term" value="P:carbohydrate derivative metabolic process"/>
    <property type="evidence" value="ECO:0007669"/>
    <property type="project" value="UniProtKB-ARBA"/>
</dbReference>
<dbReference type="STRING" id="542762.A0A4S4DKV5"/>
<gene>
    <name evidence="1" type="ORF">TEA_013725</name>
</gene>
<protein>
    <submittedName>
        <fullName evidence="1">Uncharacterized protein</fullName>
    </submittedName>
</protein>
<evidence type="ECO:0000313" key="1">
    <source>
        <dbReference type="EMBL" id="THG03515.1"/>
    </source>
</evidence>
<keyword evidence="2" id="KW-1185">Reference proteome</keyword>
<dbReference type="GO" id="GO:0008194">
    <property type="term" value="F:UDP-glycosyltransferase activity"/>
    <property type="evidence" value="ECO:0007669"/>
    <property type="project" value="UniProtKB-ARBA"/>
</dbReference>
<accession>A0A4S4DKV5</accession>
<dbReference type="EMBL" id="SDRB02010934">
    <property type="protein sequence ID" value="THG03515.1"/>
    <property type="molecule type" value="Genomic_DNA"/>
</dbReference>
<sequence>MDSKQPSILILPWLAHGHVSPFLELAKKLSQRNFNIYFCSTPINLKPLRETLPLNLSSSIQLIDIHLPSQNLPPHYTHQKTSLPTSWPPSKLLSMTQTRLLHHPQDPQTKPHYLRFPTTLGPNCSSQRKHRGCCFPDMQRSVLSFSTHCSDDPNKDYPFQNSISQQFNARKLFSFMYDTSNGLTNRERIFKKLGSLQHGELDCLVVDEDSGAVAVCEGRLAADLEFWVCSGEVVKKSGVEVTKMEFVRNYCSSNKKKIKIKKNNLWQRSEDMCRGPAGGQGEAAARR</sequence>
<dbReference type="PANTHER" id="PTHR48044:SF9">
    <property type="entry name" value="UDP-GLYCOSYLTRANSFERASE SUPERFAMILY PROTEIN"/>
    <property type="match status" value="1"/>
</dbReference>
<name>A0A4S4DKV5_CAMSN</name>
<proteinExistence type="predicted"/>
<organism evidence="1 2">
    <name type="scientific">Camellia sinensis var. sinensis</name>
    <name type="common">China tea</name>
    <dbReference type="NCBI Taxonomy" id="542762"/>
    <lineage>
        <taxon>Eukaryota</taxon>
        <taxon>Viridiplantae</taxon>
        <taxon>Streptophyta</taxon>
        <taxon>Embryophyta</taxon>
        <taxon>Tracheophyta</taxon>
        <taxon>Spermatophyta</taxon>
        <taxon>Magnoliopsida</taxon>
        <taxon>eudicotyledons</taxon>
        <taxon>Gunneridae</taxon>
        <taxon>Pentapetalae</taxon>
        <taxon>asterids</taxon>
        <taxon>Ericales</taxon>
        <taxon>Theaceae</taxon>
        <taxon>Camellia</taxon>
    </lineage>
</organism>
<dbReference type="AlphaFoldDB" id="A0A4S4DKV5"/>
<comment type="caution">
    <text evidence="1">The sequence shown here is derived from an EMBL/GenBank/DDBJ whole genome shotgun (WGS) entry which is preliminary data.</text>
</comment>
<reference evidence="1 2" key="1">
    <citation type="journal article" date="2018" name="Proc. Natl. Acad. Sci. U.S.A.">
        <title>Draft genome sequence of Camellia sinensis var. sinensis provides insights into the evolution of the tea genome and tea quality.</title>
        <authorList>
            <person name="Wei C."/>
            <person name="Yang H."/>
            <person name="Wang S."/>
            <person name="Zhao J."/>
            <person name="Liu C."/>
            <person name="Gao L."/>
            <person name="Xia E."/>
            <person name="Lu Y."/>
            <person name="Tai Y."/>
            <person name="She G."/>
            <person name="Sun J."/>
            <person name="Cao H."/>
            <person name="Tong W."/>
            <person name="Gao Q."/>
            <person name="Li Y."/>
            <person name="Deng W."/>
            <person name="Jiang X."/>
            <person name="Wang W."/>
            <person name="Chen Q."/>
            <person name="Zhang S."/>
            <person name="Li H."/>
            <person name="Wu J."/>
            <person name="Wang P."/>
            <person name="Li P."/>
            <person name="Shi C."/>
            <person name="Zheng F."/>
            <person name="Jian J."/>
            <person name="Huang B."/>
            <person name="Shan D."/>
            <person name="Shi M."/>
            <person name="Fang C."/>
            <person name="Yue Y."/>
            <person name="Li F."/>
            <person name="Li D."/>
            <person name="Wei S."/>
            <person name="Han B."/>
            <person name="Jiang C."/>
            <person name="Yin Y."/>
            <person name="Xia T."/>
            <person name="Zhang Z."/>
            <person name="Bennetzen J.L."/>
            <person name="Zhao S."/>
            <person name="Wan X."/>
        </authorList>
    </citation>
    <scope>NUCLEOTIDE SEQUENCE [LARGE SCALE GENOMIC DNA]</scope>
    <source>
        <strain evidence="2">cv. Shuchazao</strain>
        <tissue evidence="1">Leaf</tissue>
    </source>
</reference>
<dbReference type="SUPFAM" id="SSF53756">
    <property type="entry name" value="UDP-Glycosyltransferase/glycogen phosphorylase"/>
    <property type="match status" value="1"/>
</dbReference>